<evidence type="ECO:0000313" key="1">
    <source>
        <dbReference type="EMBL" id="HCQ40626.1"/>
    </source>
</evidence>
<dbReference type="EMBL" id="DQFB01000004">
    <property type="protein sequence ID" value="HCQ40626.1"/>
    <property type="molecule type" value="Genomic_DNA"/>
</dbReference>
<dbReference type="AlphaFoldDB" id="A0A656PQC9"/>
<name>A0A656PQC9_UNCKA</name>
<protein>
    <recommendedName>
        <fullName evidence="3">Type 4 fimbrial biogenesis protein PilX N-terminal domain-containing protein</fullName>
    </recommendedName>
</protein>
<evidence type="ECO:0000313" key="2">
    <source>
        <dbReference type="Proteomes" id="UP000262056"/>
    </source>
</evidence>
<accession>A0A656PQC9</accession>
<reference evidence="1 2" key="1">
    <citation type="journal article" date="2018" name="Nat. Biotechnol.">
        <title>A standardized bacterial taxonomy based on genome phylogeny substantially revises the tree of life.</title>
        <authorList>
            <person name="Parks D.H."/>
            <person name="Chuvochina M."/>
            <person name="Waite D.W."/>
            <person name="Rinke C."/>
            <person name="Skarshewski A."/>
            <person name="Chaumeil P.A."/>
            <person name="Hugenholtz P."/>
        </authorList>
    </citation>
    <scope>NUCLEOTIDE SEQUENCE [LARGE SCALE GENOMIC DNA]</scope>
    <source>
        <strain evidence="1">UBA12021</strain>
    </source>
</reference>
<proteinExistence type="predicted"/>
<organism evidence="1 2">
    <name type="scientific">candidate division WWE3 bacterium</name>
    <dbReference type="NCBI Taxonomy" id="2053526"/>
    <lineage>
        <taxon>Bacteria</taxon>
        <taxon>Katanobacteria</taxon>
    </lineage>
</organism>
<sequence>MKGQFRKLNNNGQALLFVVVAMTIALSVGVAVSSRTLQVSSRVSRSDTSARVFAAAEGGIDRLLAQSEQLLDRLSAKNPNCQEMGFSSIPGDTTRCVLNYQKAVSDNAESRAVLSAKTFSHTDIMGSTAYYETDIPSGQTKNIELTGMNSIRLCWQNSSSAIEYILYGPVTTTRNFLKASGNLVFSTDISSTGFTDAKGEAIREGYPLPYCHNVSVTGMTGLRVRSIFQGSKVAVVPVSPSSLPAQGYRLYSRGELVQDGDIKTTKAIVVYRSYNTAPAFFDYAIFSNNDVP</sequence>
<gene>
    <name evidence="1" type="ORF">DIU24_02870</name>
</gene>
<dbReference type="Proteomes" id="UP000262056">
    <property type="component" value="Unassembled WGS sequence"/>
</dbReference>
<evidence type="ECO:0008006" key="3">
    <source>
        <dbReference type="Google" id="ProtNLM"/>
    </source>
</evidence>
<comment type="caution">
    <text evidence="1">The sequence shown here is derived from an EMBL/GenBank/DDBJ whole genome shotgun (WGS) entry which is preliminary data.</text>
</comment>